<dbReference type="EMBL" id="UINC01050984">
    <property type="protein sequence ID" value="SVB64600.1"/>
    <property type="molecule type" value="Genomic_DNA"/>
</dbReference>
<protein>
    <submittedName>
        <fullName evidence="1">Uncharacterized protein</fullName>
    </submittedName>
</protein>
<gene>
    <name evidence="1" type="ORF">METZ01_LOCUS217454</name>
</gene>
<organism evidence="1">
    <name type="scientific">marine metagenome</name>
    <dbReference type="NCBI Taxonomy" id="408172"/>
    <lineage>
        <taxon>unclassified sequences</taxon>
        <taxon>metagenomes</taxon>
        <taxon>ecological metagenomes</taxon>
    </lineage>
</organism>
<proteinExistence type="predicted"/>
<dbReference type="AlphaFoldDB" id="A0A382FNI6"/>
<reference evidence="1" key="1">
    <citation type="submission" date="2018-05" db="EMBL/GenBank/DDBJ databases">
        <authorList>
            <person name="Lanie J.A."/>
            <person name="Ng W.-L."/>
            <person name="Kazmierczak K.M."/>
            <person name="Andrzejewski T.M."/>
            <person name="Davidsen T.M."/>
            <person name="Wayne K.J."/>
            <person name="Tettelin H."/>
            <person name="Glass J.I."/>
            <person name="Rusch D."/>
            <person name="Podicherti R."/>
            <person name="Tsui H.-C.T."/>
            <person name="Winkler M.E."/>
        </authorList>
    </citation>
    <scope>NUCLEOTIDE SEQUENCE</scope>
</reference>
<name>A0A382FNI6_9ZZZZ</name>
<evidence type="ECO:0000313" key="1">
    <source>
        <dbReference type="EMBL" id="SVB64600.1"/>
    </source>
</evidence>
<sequence>MQNGLMRLTRVRGVPLAGETLCPSAAL</sequence>
<accession>A0A382FNI6</accession>